<dbReference type="AlphaFoldDB" id="A0A9P8MEE5"/>
<dbReference type="EMBL" id="JACEFI010000005">
    <property type="protein sequence ID" value="KAH0598701.1"/>
    <property type="molecule type" value="Genomic_DNA"/>
</dbReference>
<dbReference type="PANTHER" id="PTHR37539:SF1">
    <property type="entry name" value="ER-BOUND OXYGENASE MPAB_MPAB'_RUBBER OXYGENASE CATALYTIC DOMAIN-CONTAINING PROTEIN"/>
    <property type="match status" value="1"/>
</dbReference>
<reference evidence="2 3" key="1">
    <citation type="submission" date="2020-07" db="EMBL/GenBank/DDBJ databases">
        <title>Metarhizium humberi genome.</title>
        <authorList>
            <person name="Lysoe E."/>
        </authorList>
    </citation>
    <scope>NUCLEOTIDE SEQUENCE [LARGE SCALE GENOMIC DNA]</scope>
    <source>
        <strain evidence="2 3">ESALQ1638</strain>
    </source>
</reference>
<evidence type="ECO:0000259" key="1">
    <source>
        <dbReference type="Pfam" id="PF09995"/>
    </source>
</evidence>
<dbReference type="InterPro" id="IPR018713">
    <property type="entry name" value="MPAB/Lcp_cat_dom"/>
</dbReference>
<dbReference type="GO" id="GO:0016491">
    <property type="term" value="F:oxidoreductase activity"/>
    <property type="evidence" value="ECO:0007669"/>
    <property type="project" value="InterPro"/>
</dbReference>
<feature type="domain" description="ER-bound oxygenase mpaB/mpaB'/Rubber oxygenase catalytic" evidence="1">
    <location>
        <begin position="61"/>
        <end position="160"/>
    </location>
</feature>
<organism evidence="2 3">
    <name type="scientific">Metarhizium humberi</name>
    <dbReference type="NCBI Taxonomy" id="2596975"/>
    <lineage>
        <taxon>Eukaryota</taxon>
        <taxon>Fungi</taxon>
        <taxon>Dikarya</taxon>
        <taxon>Ascomycota</taxon>
        <taxon>Pezizomycotina</taxon>
        <taxon>Sordariomycetes</taxon>
        <taxon>Hypocreomycetidae</taxon>
        <taxon>Hypocreales</taxon>
        <taxon>Clavicipitaceae</taxon>
        <taxon>Metarhizium</taxon>
    </lineage>
</organism>
<comment type="caution">
    <text evidence="2">The sequence shown here is derived from an EMBL/GenBank/DDBJ whole genome shotgun (WGS) entry which is preliminary data.</text>
</comment>
<dbReference type="PANTHER" id="PTHR37539">
    <property type="entry name" value="SECRETED PROTEIN-RELATED"/>
    <property type="match status" value="1"/>
</dbReference>
<keyword evidence="3" id="KW-1185">Reference proteome</keyword>
<name>A0A9P8MEE5_9HYPO</name>
<dbReference type="Proteomes" id="UP000764110">
    <property type="component" value="Unassembled WGS sequence"/>
</dbReference>
<evidence type="ECO:0000313" key="3">
    <source>
        <dbReference type="Proteomes" id="UP000764110"/>
    </source>
</evidence>
<sequence length="173" mass="19387">MRELLPSNDAADQDPSNNSFPGWVDWAQIQRGQDVHWRYLLPISNALTYQSLLGRLSQGAIRVGETIARTGRFGATVVRRRLLETLQYTLQVNHNTEGIKSGGEGHLVCVRFRLLHSTVRLEMTSLTTQDPTCYDVEKYGAPIKDLASLGTIHTFSSTVLWQGLPRQGIHLSE</sequence>
<protein>
    <recommendedName>
        <fullName evidence="1">ER-bound oxygenase mpaB/mpaB'/Rubber oxygenase catalytic domain-containing protein</fullName>
    </recommendedName>
</protein>
<evidence type="ECO:0000313" key="2">
    <source>
        <dbReference type="EMBL" id="KAH0598701.1"/>
    </source>
</evidence>
<dbReference type="Pfam" id="PF09995">
    <property type="entry name" value="MPAB_Lcp_cat"/>
    <property type="match status" value="1"/>
</dbReference>
<proteinExistence type="predicted"/>
<gene>
    <name evidence="2" type="ORF">MHUMG1_04005</name>
</gene>
<dbReference type="InterPro" id="IPR037473">
    <property type="entry name" value="Lcp-like"/>
</dbReference>
<accession>A0A9P8MEE5</accession>